<name>A0A1H6BKR1_9ACTN</name>
<dbReference type="Proteomes" id="UP000236723">
    <property type="component" value="Unassembled WGS sequence"/>
</dbReference>
<reference evidence="2" key="1">
    <citation type="submission" date="2016-10" db="EMBL/GenBank/DDBJ databases">
        <authorList>
            <person name="Varghese N."/>
            <person name="Submissions S."/>
        </authorList>
    </citation>
    <scope>NUCLEOTIDE SEQUENCE [LARGE SCALE GENOMIC DNA]</scope>
    <source>
        <strain evidence="2">DSM 43163</strain>
    </source>
</reference>
<keyword evidence="2" id="KW-1185">Reference proteome</keyword>
<evidence type="ECO:0008006" key="3">
    <source>
        <dbReference type="Google" id="ProtNLM"/>
    </source>
</evidence>
<evidence type="ECO:0000313" key="1">
    <source>
        <dbReference type="EMBL" id="SEG61298.1"/>
    </source>
</evidence>
<proteinExistence type="predicted"/>
<dbReference type="EMBL" id="FNVO01000007">
    <property type="protein sequence ID" value="SEG61298.1"/>
    <property type="molecule type" value="Genomic_DNA"/>
</dbReference>
<gene>
    <name evidence="1" type="ORF">SAMN04489712_107201</name>
</gene>
<sequence length="67" mass="7928">MTRTGFYEDEDPLAELRALARARRELERSLAVGVRRARNRGISWRLIAMTFGTRPRTLRRRYGGRKH</sequence>
<accession>A0A1H6BKR1</accession>
<dbReference type="AlphaFoldDB" id="A0A1H6BKR1"/>
<organism evidence="1 2">
    <name type="scientific">Thermomonospora echinospora</name>
    <dbReference type="NCBI Taxonomy" id="1992"/>
    <lineage>
        <taxon>Bacteria</taxon>
        <taxon>Bacillati</taxon>
        <taxon>Actinomycetota</taxon>
        <taxon>Actinomycetes</taxon>
        <taxon>Streptosporangiales</taxon>
        <taxon>Thermomonosporaceae</taxon>
        <taxon>Thermomonospora</taxon>
    </lineage>
</organism>
<evidence type="ECO:0000313" key="2">
    <source>
        <dbReference type="Proteomes" id="UP000236723"/>
    </source>
</evidence>
<dbReference type="RefSeq" id="WP_103939028.1">
    <property type="nucleotide sequence ID" value="NZ_FNVO01000007.1"/>
</dbReference>
<protein>
    <recommendedName>
        <fullName evidence="3">Homeodomain-like domain-containing protein</fullName>
    </recommendedName>
</protein>